<reference evidence="4 5" key="1">
    <citation type="submission" date="2019-07" db="EMBL/GenBank/DDBJ databases">
        <title>New species of Amycolatopsis and Streptomyces.</title>
        <authorList>
            <person name="Duangmal K."/>
            <person name="Teo W.F.A."/>
            <person name="Lipun K."/>
        </authorList>
    </citation>
    <scope>NUCLEOTIDE SEQUENCE [LARGE SCALE GENOMIC DNA]</scope>
    <source>
        <strain evidence="4 5">NBRC 109810</strain>
    </source>
</reference>
<dbReference type="PROSITE" id="PS50075">
    <property type="entry name" value="CARRIER"/>
    <property type="match status" value="1"/>
</dbReference>
<dbReference type="InterPro" id="IPR006162">
    <property type="entry name" value="Ppantetheine_attach_site"/>
</dbReference>
<dbReference type="SMART" id="SM00823">
    <property type="entry name" value="PKS_PP"/>
    <property type="match status" value="1"/>
</dbReference>
<evidence type="ECO:0000259" key="3">
    <source>
        <dbReference type="PROSITE" id="PS50075"/>
    </source>
</evidence>
<dbReference type="GO" id="GO:0017000">
    <property type="term" value="P:antibiotic biosynthetic process"/>
    <property type="evidence" value="ECO:0007669"/>
    <property type="project" value="UniProtKB-ARBA"/>
</dbReference>
<evidence type="ECO:0000313" key="4">
    <source>
        <dbReference type="EMBL" id="MPY31070.1"/>
    </source>
</evidence>
<proteinExistence type="predicted"/>
<dbReference type="Gene3D" id="1.10.1200.10">
    <property type="entry name" value="ACP-like"/>
    <property type="match status" value="1"/>
</dbReference>
<dbReference type="OrthoDB" id="2085352at2"/>
<dbReference type="RefSeq" id="WP_152885877.1">
    <property type="nucleotide sequence ID" value="NZ_JBHJTU010000016.1"/>
</dbReference>
<sequence>MSADDIVEIFRRVLETDDITADSDFFLLGGDSLLGTRVLSAVARTRGVELSFEDLLDAPTPDALAKKIAGVTR</sequence>
<dbReference type="PANTHER" id="PTHR45527:SF1">
    <property type="entry name" value="FATTY ACID SYNTHASE"/>
    <property type="match status" value="1"/>
</dbReference>
<dbReference type="GO" id="GO:0044550">
    <property type="term" value="P:secondary metabolite biosynthetic process"/>
    <property type="evidence" value="ECO:0007669"/>
    <property type="project" value="TreeGrafter"/>
</dbReference>
<evidence type="ECO:0000256" key="2">
    <source>
        <dbReference type="ARBA" id="ARBA00022553"/>
    </source>
</evidence>
<comment type="caution">
    <text evidence="4">The sequence shown here is derived from an EMBL/GenBank/DDBJ whole genome shotgun (WGS) entry which is preliminary data.</text>
</comment>
<evidence type="ECO:0000256" key="1">
    <source>
        <dbReference type="ARBA" id="ARBA00022450"/>
    </source>
</evidence>
<keyword evidence="2" id="KW-0597">Phosphoprotein</keyword>
<dbReference type="GO" id="GO:0031177">
    <property type="term" value="F:phosphopantetheine binding"/>
    <property type="evidence" value="ECO:0007669"/>
    <property type="project" value="InterPro"/>
</dbReference>
<dbReference type="AlphaFoldDB" id="A0A5N8V727"/>
<dbReference type="PANTHER" id="PTHR45527">
    <property type="entry name" value="NONRIBOSOMAL PEPTIDE SYNTHETASE"/>
    <property type="match status" value="1"/>
</dbReference>
<organism evidence="4 5">
    <name type="scientific">Streptomyces adustus</name>
    <dbReference type="NCBI Taxonomy" id="1609272"/>
    <lineage>
        <taxon>Bacteria</taxon>
        <taxon>Bacillati</taxon>
        <taxon>Actinomycetota</taxon>
        <taxon>Actinomycetes</taxon>
        <taxon>Kitasatosporales</taxon>
        <taxon>Streptomycetaceae</taxon>
        <taxon>Streptomyces</taxon>
    </lineage>
</organism>
<name>A0A5N8V727_9ACTN</name>
<gene>
    <name evidence="4" type="ORF">FNH09_06965</name>
</gene>
<dbReference type="InterPro" id="IPR020806">
    <property type="entry name" value="PKS_PP-bd"/>
</dbReference>
<keyword evidence="1" id="KW-0596">Phosphopantetheine</keyword>
<keyword evidence="5" id="KW-1185">Reference proteome</keyword>
<dbReference type="SUPFAM" id="SSF47336">
    <property type="entry name" value="ACP-like"/>
    <property type="match status" value="1"/>
</dbReference>
<dbReference type="InterPro" id="IPR009081">
    <property type="entry name" value="PP-bd_ACP"/>
</dbReference>
<protein>
    <submittedName>
        <fullName evidence="4">Acyl carrier protein</fullName>
    </submittedName>
</protein>
<dbReference type="InterPro" id="IPR036736">
    <property type="entry name" value="ACP-like_sf"/>
</dbReference>
<dbReference type="Pfam" id="PF00550">
    <property type="entry name" value="PP-binding"/>
    <property type="match status" value="1"/>
</dbReference>
<dbReference type="Proteomes" id="UP000325849">
    <property type="component" value="Unassembled WGS sequence"/>
</dbReference>
<feature type="domain" description="Carrier" evidence="3">
    <location>
        <begin position="1"/>
        <end position="72"/>
    </location>
</feature>
<dbReference type="EMBL" id="VJZD01000018">
    <property type="protein sequence ID" value="MPY31070.1"/>
    <property type="molecule type" value="Genomic_DNA"/>
</dbReference>
<evidence type="ECO:0000313" key="5">
    <source>
        <dbReference type="Proteomes" id="UP000325849"/>
    </source>
</evidence>
<dbReference type="GO" id="GO:0043041">
    <property type="term" value="P:amino acid activation for nonribosomal peptide biosynthetic process"/>
    <property type="evidence" value="ECO:0007669"/>
    <property type="project" value="TreeGrafter"/>
</dbReference>
<dbReference type="GO" id="GO:0005829">
    <property type="term" value="C:cytosol"/>
    <property type="evidence" value="ECO:0007669"/>
    <property type="project" value="TreeGrafter"/>
</dbReference>
<dbReference type="PROSITE" id="PS00012">
    <property type="entry name" value="PHOSPHOPANTETHEINE"/>
    <property type="match status" value="1"/>
</dbReference>
<accession>A0A5N8V727</accession>